<evidence type="ECO:0000256" key="1">
    <source>
        <dbReference type="SAM" id="Phobius"/>
    </source>
</evidence>
<reference evidence="2 3" key="1">
    <citation type="submission" date="2023-06" db="EMBL/GenBank/DDBJ databases">
        <title>A potential novel species of Streptococcus isolated from human milk sample.</title>
        <authorList>
            <person name="Nguyen H.V."/>
            <person name="Trinh A.T.V."/>
            <person name="Hoang A.T.L."/>
            <person name="Bui L.N.H."/>
            <person name="Tran Q.T.L."/>
            <person name="Trinh T."/>
        </authorList>
    </citation>
    <scope>NUCLEOTIDE SEQUENCE [LARGE SCALE GENOMIC DNA]</scope>
    <source>
        <strain evidence="2 3">VTCC 12812</strain>
    </source>
</reference>
<feature type="transmembrane region" description="Helical" evidence="1">
    <location>
        <begin position="55"/>
        <end position="76"/>
    </location>
</feature>
<comment type="caution">
    <text evidence="2">The sequence shown here is derived from an EMBL/GenBank/DDBJ whole genome shotgun (WGS) entry which is preliminary data.</text>
</comment>
<name>A0ABT7LPQ2_9STRE</name>
<keyword evidence="3" id="KW-1185">Reference proteome</keyword>
<accession>A0ABT7LPQ2</accession>
<proteinExistence type="predicted"/>
<dbReference type="RefSeq" id="WP_285955292.1">
    <property type="nucleotide sequence ID" value="NZ_JASUZV010000001.1"/>
</dbReference>
<keyword evidence="1" id="KW-0472">Membrane</keyword>
<keyword evidence="1" id="KW-1133">Transmembrane helix</keyword>
<keyword evidence="1" id="KW-0812">Transmembrane</keyword>
<organism evidence="2 3">
    <name type="scientific">Streptococcus raffinosi</name>
    <dbReference type="NCBI Taxonomy" id="3053355"/>
    <lineage>
        <taxon>Bacteria</taxon>
        <taxon>Bacillati</taxon>
        <taxon>Bacillota</taxon>
        <taxon>Bacilli</taxon>
        <taxon>Lactobacillales</taxon>
        <taxon>Streptococcaceae</taxon>
        <taxon>Streptococcus</taxon>
    </lineage>
</organism>
<protein>
    <submittedName>
        <fullName evidence="2">Uncharacterized protein</fullName>
    </submittedName>
</protein>
<feature type="transmembrane region" description="Helical" evidence="1">
    <location>
        <begin position="12"/>
        <end position="35"/>
    </location>
</feature>
<dbReference type="EMBL" id="JASUZV010000001">
    <property type="protein sequence ID" value="MDL5042619.1"/>
    <property type="molecule type" value="Genomic_DNA"/>
</dbReference>
<evidence type="ECO:0000313" key="3">
    <source>
        <dbReference type="Proteomes" id="UP001529255"/>
    </source>
</evidence>
<evidence type="ECO:0000313" key="2">
    <source>
        <dbReference type="EMBL" id="MDL5042619.1"/>
    </source>
</evidence>
<dbReference type="Proteomes" id="UP001529255">
    <property type="component" value="Unassembled WGS sequence"/>
</dbReference>
<gene>
    <name evidence="2" type="ORF">QRD39_00645</name>
</gene>
<sequence>MIKNLYSFFKNVVVLLAYLIAWFLCFLALFGFVYYTLIFGKEDIISCFGFVSTNLWFLLGAFCLDIVVLIITLMVIEEEKIV</sequence>